<dbReference type="Proteomes" id="UP000274097">
    <property type="component" value="Unassembled WGS sequence"/>
</dbReference>
<dbReference type="PANTHER" id="PTHR42928">
    <property type="entry name" value="TRICARBOXYLATE-BINDING PROTEIN"/>
    <property type="match status" value="1"/>
</dbReference>
<reference evidence="2 5" key="1">
    <citation type="submission" date="2018-09" db="EMBL/GenBank/DDBJ databases">
        <title>Roseomonas sp. nov., isolated from feces of Tibetan antelopes in the Qinghai-Tibet plateau, China.</title>
        <authorList>
            <person name="Tian Z."/>
        </authorList>
    </citation>
    <scope>NUCLEOTIDE SEQUENCE [LARGE SCALE GENOMIC DNA]</scope>
    <source>
        <strain evidence="3 4">Z23</strain>
        <strain evidence="2 5">Z24</strain>
    </source>
</reference>
<dbReference type="PANTHER" id="PTHR42928:SF5">
    <property type="entry name" value="BLR1237 PROTEIN"/>
    <property type="match status" value="1"/>
</dbReference>
<dbReference type="Gene3D" id="3.40.190.150">
    <property type="entry name" value="Bordetella uptake gene, domain 1"/>
    <property type="match status" value="1"/>
</dbReference>
<dbReference type="InterPro" id="IPR005064">
    <property type="entry name" value="BUG"/>
</dbReference>
<evidence type="ECO:0000313" key="2">
    <source>
        <dbReference type="EMBL" id="RKK04635.1"/>
    </source>
</evidence>
<dbReference type="PIRSF" id="PIRSF017082">
    <property type="entry name" value="YflP"/>
    <property type="match status" value="1"/>
</dbReference>
<dbReference type="EMBL" id="RAQU01000037">
    <property type="protein sequence ID" value="RKK04635.1"/>
    <property type="molecule type" value="Genomic_DNA"/>
</dbReference>
<evidence type="ECO:0000313" key="4">
    <source>
        <dbReference type="Proteomes" id="UP000274097"/>
    </source>
</evidence>
<evidence type="ECO:0000313" key="5">
    <source>
        <dbReference type="Proteomes" id="UP000278036"/>
    </source>
</evidence>
<evidence type="ECO:0000256" key="1">
    <source>
        <dbReference type="ARBA" id="ARBA00006987"/>
    </source>
</evidence>
<gene>
    <name evidence="2" type="ORF">D6Z83_08345</name>
    <name evidence="3" type="ORF">EBE87_20760</name>
</gene>
<dbReference type="EMBL" id="RFLX01000021">
    <property type="protein sequence ID" value="RMI19301.1"/>
    <property type="molecule type" value="Genomic_DNA"/>
</dbReference>
<protein>
    <submittedName>
        <fullName evidence="2">Tripartite tricarboxylate transporter substrate binding protein</fullName>
    </submittedName>
</protein>
<accession>A0A3A9JJA1</accession>
<sequence length="333" mass="35060">MADGRERTMLHRRALGATTLALLSAPLALRAQGSGGSYPAGNVTLVVPWAAGGSTDAVARILADRLSRDTGRGFVVDNRAGANGVIGFSSVARARPDGYTALVGTVSTYAMAPHLLPLPYDNDRAFVGVGLIASQPMILCVPKNSPHQTLGEWVAAAKRPDNRMVYANSGTGSSTHLATELFLSAAGITMTDVGYRAGAPAVQGTMANEAQMIIQAASGVLPLIQSGDLRALAISSADRSAVAPSIPTFKEQGFDVVVAEHIAVLVPAGTPEPIVRRLNELFVAAATAPETRERLAALATVPETMRPEEWNAYNTAENAKWRDVIRSRNIRVQ</sequence>
<comment type="caution">
    <text evidence="2">The sequence shown here is derived from an EMBL/GenBank/DDBJ whole genome shotgun (WGS) entry which is preliminary data.</text>
</comment>
<comment type="similarity">
    <text evidence="1">Belongs to the UPF0065 (bug) family.</text>
</comment>
<dbReference type="AlphaFoldDB" id="A0A3A9JJA1"/>
<organism evidence="2 5">
    <name type="scientific">Teichococcus wenyumeiae</name>
    <dbReference type="NCBI Taxonomy" id="2478470"/>
    <lineage>
        <taxon>Bacteria</taxon>
        <taxon>Pseudomonadati</taxon>
        <taxon>Pseudomonadota</taxon>
        <taxon>Alphaproteobacteria</taxon>
        <taxon>Acetobacterales</taxon>
        <taxon>Roseomonadaceae</taxon>
        <taxon>Roseomonas</taxon>
    </lineage>
</organism>
<dbReference type="InterPro" id="IPR042100">
    <property type="entry name" value="Bug_dom1"/>
</dbReference>
<dbReference type="CDD" id="cd07012">
    <property type="entry name" value="PBP2_Bug_TTT"/>
    <property type="match status" value="1"/>
</dbReference>
<dbReference type="Gene3D" id="3.40.190.10">
    <property type="entry name" value="Periplasmic binding protein-like II"/>
    <property type="match status" value="1"/>
</dbReference>
<dbReference type="Pfam" id="PF03401">
    <property type="entry name" value="TctC"/>
    <property type="match status" value="1"/>
</dbReference>
<dbReference type="SUPFAM" id="SSF53850">
    <property type="entry name" value="Periplasmic binding protein-like II"/>
    <property type="match status" value="1"/>
</dbReference>
<proteinExistence type="inferred from homology"/>
<keyword evidence="4" id="KW-1185">Reference proteome</keyword>
<dbReference type="InParanoid" id="A0A3A9JJA1"/>
<name>A0A3A9JJA1_9PROT</name>
<evidence type="ECO:0000313" key="3">
    <source>
        <dbReference type="EMBL" id="RMI19301.1"/>
    </source>
</evidence>
<dbReference type="Proteomes" id="UP000278036">
    <property type="component" value="Unassembled WGS sequence"/>
</dbReference>